<dbReference type="EMBL" id="LNQR01000028">
    <property type="protein sequence ID" value="KWT91805.1"/>
    <property type="molecule type" value="Genomic_DNA"/>
</dbReference>
<feature type="domain" description="Polymerase beta nucleotidyltransferase" evidence="1">
    <location>
        <begin position="20"/>
        <end position="108"/>
    </location>
</feature>
<accession>A0ABR5SHU2</accession>
<organism evidence="2 3">
    <name type="scientific">Candidatus Magnetominusculus xianensis</name>
    <dbReference type="NCBI Taxonomy" id="1748249"/>
    <lineage>
        <taxon>Bacteria</taxon>
        <taxon>Pseudomonadati</taxon>
        <taxon>Nitrospirota</taxon>
        <taxon>Nitrospiria</taxon>
        <taxon>Nitrospirales</taxon>
        <taxon>Nitrospiraceae</taxon>
        <taxon>Candidatus Magnetominusculus</taxon>
    </lineage>
</organism>
<sequence>MQAIDQCPCRSNLPDWLSTIERLASEHLPAADILVYGSRINGTAHEGSDIDIVVRNPSADGKPFDDLYALREAISGSDIPVLVDVLDWARIPADFREEIQRCHKVLKRGNTADKQLKR</sequence>
<dbReference type="InterPro" id="IPR041633">
    <property type="entry name" value="Polbeta"/>
</dbReference>
<evidence type="ECO:0000259" key="1">
    <source>
        <dbReference type="Pfam" id="PF18765"/>
    </source>
</evidence>
<evidence type="ECO:0000313" key="3">
    <source>
        <dbReference type="Proteomes" id="UP000060487"/>
    </source>
</evidence>
<name>A0ABR5SHU2_9BACT</name>
<keyword evidence="3" id="KW-1185">Reference proteome</keyword>
<comment type="caution">
    <text evidence="2">The sequence shown here is derived from an EMBL/GenBank/DDBJ whole genome shotgun (WGS) entry which is preliminary data.</text>
</comment>
<dbReference type="InterPro" id="IPR043519">
    <property type="entry name" value="NT_sf"/>
</dbReference>
<dbReference type="Gene3D" id="3.30.460.10">
    <property type="entry name" value="Beta Polymerase, domain 2"/>
    <property type="match status" value="1"/>
</dbReference>
<protein>
    <submittedName>
        <fullName evidence="2">DNA polymerase III subunit beta</fullName>
    </submittedName>
</protein>
<dbReference type="Proteomes" id="UP000060487">
    <property type="component" value="Unassembled WGS sequence"/>
</dbReference>
<dbReference type="SUPFAM" id="SSF81301">
    <property type="entry name" value="Nucleotidyltransferase"/>
    <property type="match status" value="1"/>
</dbReference>
<gene>
    <name evidence="2" type="ORF">ASN18_0707</name>
</gene>
<proteinExistence type="predicted"/>
<dbReference type="Pfam" id="PF18765">
    <property type="entry name" value="Polbeta"/>
    <property type="match status" value="1"/>
</dbReference>
<reference evidence="2 3" key="1">
    <citation type="submission" date="2015-11" db="EMBL/GenBank/DDBJ databases">
        <authorList>
            <person name="Lin W."/>
        </authorList>
    </citation>
    <scope>NUCLEOTIDE SEQUENCE [LARGE SCALE GENOMIC DNA]</scope>
    <source>
        <strain evidence="2 3">HCH-1</strain>
    </source>
</reference>
<dbReference type="RefSeq" id="WP_085051236.1">
    <property type="nucleotide sequence ID" value="NZ_LNQR01000028.1"/>
</dbReference>
<evidence type="ECO:0000313" key="2">
    <source>
        <dbReference type="EMBL" id="KWT91805.1"/>
    </source>
</evidence>